<dbReference type="GeneID" id="79178457"/>
<proteinExistence type="predicted"/>
<organism evidence="2 3">
    <name type="scientific">Thalassolituus oleivorans MIL-1</name>
    <dbReference type="NCBI Taxonomy" id="1298593"/>
    <lineage>
        <taxon>Bacteria</taxon>
        <taxon>Pseudomonadati</taxon>
        <taxon>Pseudomonadota</taxon>
        <taxon>Gammaproteobacteria</taxon>
        <taxon>Oceanospirillales</taxon>
        <taxon>Oceanospirillaceae</taxon>
        <taxon>Thalassolituus</taxon>
    </lineage>
</organism>
<evidence type="ECO:0008006" key="4">
    <source>
        <dbReference type="Google" id="ProtNLM"/>
    </source>
</evidence>
<dbReference type="EMBL" id="HF680312">
    <property type="protein sequence ID" value="CCU71600.1"/>
    <property type="molecule type" value="Genomic_DNA"/>
</dbReference>
<dbReference type="RefSeq" id="WP_015486337.1">
    <property type="nucleotide sequence ID" value="NC_020888.1"/>
</dbReference>
<dbReference type="KEGG" id="tol:TOL_1172"/>
<gene>
    <name evidence="2" type="ORF">TOL_1172</name>
</gene>
<evidence type="ECO:0000313" key="3">
    <source>
        <dbReference type="Proteomes" id="UP000011866"/>
    </source>
</evidence>
<dbReference type="InterPro" id="IPR031593">
    <property type="entry name" value="Porin_7"/>
</dbReference>
<feature type="signal peptide" evidence="1">
    <location>
        <begin position="1"/>
        <end position="22"/>
    </location>
</feature>
<dbReference type="HOGENOM" id="CLU_084979_0_0_6"/>
<evidence type="ECO:0000256" key="1">
    <source>
        <dbReference type="SAM" id="SignalP"/>
    </source>
</evidence>
<sequence>MKKTSLALTMTALMAAHGSAYASDYRSEASATFGQINYQNNDENTFGIDLKMNLERVRTKNRPLAEAAFLGHNSNINANYAQFNKAKVETRGFGGEFWVNDFFFAGNYQMTEENNDINARFGVALYHGLLVYAGLDTGDSYDTDAMTYGLKYVTPVGNDFINFEVSMTDNEEVSSYNLITDYYFTRDIAFGIRATDTGVEDADPIYGAGFRAFIVPPVSVSLEYTRDNGMDTYVFTGVTRF</sequence>
<name>M5DNS2_9GAMM</name>
<keyword evidence="1" id="KW-0732">Signal</keyword>
<evidence type="ECO:0000313" key="2">
    <source>
        <dbReference type="EMBL" id="CCU71600.1"/>
    </source>
</evidence>
<dbReference type="AlphaFoldDB" id="M5DNS2"/>
<dbReference type="Proteomes" id="UP000011866">
    <property type="component" value="Chromosome"/>
</dbReference>
<accession>M5DNS2</accession>
<reference evidence="2 3" key="1">
    <citation type="journal article" date="2013" name="Genome Announc.">
        <title>Genome Sequence of Thalassolituus oleivorans MIL-1 (DSM 14913T).</title>
        <authorList>
            <person name="Golyshin P.N."/>
            <person name="Werner J."/>
            <person name="Chernikova T.N."/>
            <person name="Tran H."/>
            <person name="Ferrer M."/>
            <person name="Yakimov M.M."/>
            <person name="Teeling H."/>
            <person name="Golyshina O.V."/>
        </authorList>
    </citation>
    <scope>NUCLEOTIDE SEQUENCE [LARGE SCALE GENOMIC DNA]</scope>
    <source>
        <strain evidence="2 3">MIL-1</strain>
    </source>
</reference>
<keyword evidence="3" id="KW-1185">Reference proteome</keyword>
<dbReference type="Pfam" id="PF16956">
    <property type="entry name" value="Porin_7"/>
    <property type="match status" value="1"/>
</dbReference>
<dbReference type="PATRIC" id="fig|1298593.3.peg.1127"/>
<protein>
    <recommendedName>
        <fullName evidence="4">Porin</fullName>
    </recommendedName>
</protein>
<feature type="chain" id="PRO_5004065406" description="Porin" evidence="1">
    <location>
        <begin position="23"/>
        <end position="241"/>
    </location>
</feature>
<dbReference type="STRING" id="187493.CN03_12295"/>